<dbReference type="Proteomes" id="UP001446871">
    <property type="component" value="Unassembled WGS sequence"/>
</dbReference>
<gene>
    <name evidence="1" type="ORF">PG996_003469</name>
</gene>
<protein>
    <submittedName>
        <fullName evidence="1">Uncharacterized protein</fullName>
    </submittedName>
</protein>
<name>A0ABR1W573_9PEZI</name>
<reference evidence="1 2" key="1">
    <citation type="submission" date="2023-01" db="EMBL/GenBank/DDBJ databases">
        <title>Analysis of 21 Apiospora genomes using comparative genomics revels a genus with tremendous synthesis potential of carbohydrate active enzymes and secondary metabolites.</title>
        <authorList>
            <person name="Sorensen T."/>
        </authorList>
    </citation>
    <scope>NUCLEOTIDE SEQUENCE [LARGE SCALE GENOMIC DNA]</scope>
    <source>
        <strain evidence="1 2">CBS 83171</strain>
    </source>
</reference>
<evidence type="ECO:0000313" key="2">
    <source>
        <dbReference type="Proteomes" id="UP001446871"/>
    </source>
</evidence>
<organism evidence="1 2">
    <name type="scientific">Apiospora saccharicola</name>
    <dbReference type="NCBI Taxonomy" id="335842"/>
    <lineage>
        <taxon>Eukaryota</taxon>
        <taxon>Fungi</taxon>
        <taxon>Dikarya</taxon>
        <taxon>Ascomycota</taxon>
        <taxon>Pezizomycotina</taxon>
        <taxon>Sordariomycetes</taxon>
        <taxon>Xylariomycetidae</taxon>
        <taxon>Amphisphaeriales</taxon>
        <taxon>Apiosporaceae</taxon>
        <taxon>Apiospora</taxon>
    </lineage>
</organism>
<comment type="caution">
    <text evidence="1">The sequence shown here is derived from an EMBL/GenBank/DDBJ whole genome shotgun (WGS) entry which is preliminary data.</text>
</comment>
<sequence>MLADPDVANTIFVGRVVLRVLQRLGSTLVTRGPQWVMGNLIDGIFRPAREDVLMMAEKEKSTPSPLSFTGENPPFISNLPFDRGSITTLKPIHEAIPYHLAFYHLDCARRLYKLNSSVEPCFVDDLSCRGTTTLHPNVPCAWSSEIYYSDGTFLQKQELTYTMDSRRKHWPPVHIRVCHHNNVHMQNVEVVEDDGGLLAVSLRLTFPPGGRWRGDAGGNWTSTYGGKLHNLHICDRCHSDLEYHVEVVGREARVRFTCSRDLGAATERFLPKWHVLQALAGSYCFRVQQYHYDAVGGRCDTPLTYEVYKRVWRTANDLGRPGLHLATFRTSKGDFSALSN</sequence>
<proteinExistence type="predicted"/>
<evidence type="ECO:0000313" key="1">
    <source>
        <dbReference type="EMBL" id="KAK8077299.1"/>
    </source>
</evidence>
<accession>A0ABR1W573</accession>
<keyword evidence="2" id="KW-1185">Reference proteome</keyword>
<dbReference type="EMBL" id="JAQQWM010000002">
    <property type="protein sequence ID" value="KAK8077299.1"/>
    <property type="molecule type" value="Genomic_DNA"/>
</dbReference>